<protein>
    <recommendedName>
        <fullName evidence="5">Nucleic acid binding protein</fullName>
    </recommendedName>
</protein>
<evidence type="ECO:0000256" key="2">
    <source>
        <dbReference type="SAM" id="SignalP"/>
    </source>
</evidence>
<evidence type="ECO:0008006" key="5">
    <source>
        <dbReference type="Google" id="ProtNLM"/>
    </source>
</evidence>
<name>A0A495JHI3_9ACTN</name>
<sequence>MKSIRIGLPAVALCVVLGACGESATPPSVNPSGGPSLSTVKPSDPNAEPPLPPANSTAPASPRRPSPGWSPGGSAPTGTFTVTGVITQGVEPNCMLIDNYLLIGGPREQLRAGARVTVTGRLQPGLMTTCQQGTPLVVESAKPA</sequence>
<feature type="region of interest" description="Disordered" evidence="1">
    <location>
        <begin position="24"/>
        <end position="80"/>
    </location>
</feature>
<reference evidence="3 4" key="1">
    <citation type="submission" date="2018-10" db="EMBL/GenBank/DDBJ databases">
        <title>Sequencing the genomes of 1000 actinobacteria strains.</title>
        <authorList>
            <person name="Klenk H.-P."/>
        </authorList>
    </citation>
    <scope>NUCLEOTIDE SEQUENCE [LARGE SCALE GENOMIC DNA]</scope>
    <source>
        <strain evidence="3 4">DSM 45175</strain>
    </source>
</reference>
<dbReference type="AlphaFoldDB" id="A0A495JHI3"/>
<keyword evidence="2" id="KW-0732">Signal</keyword>
<evidence type="ECO:0000256" key="1">
    <source>
        <dbReference type="SAM" id="MobiDB-lite"/>
    </source>
</evidence>
<keyword evidence="4" id="KW-1185">Reference proteome</keyword>
<feature type="chain" id="PRO_5019741472" description="Nucleic acid binding protein" evidence="2">
    <location>
        <begin position="25"/>
        <end position="144"/>
    </location>
</feature>
<feature type="compositionally biased region" description="Low complexity" evidence="1">
    <location>
        <begin position="54"/>
        <end position="78"/>
    </location>
</feature>
<gene>
    <name evidence="3" type="ORF">BDK92_2838</name>
</gene>
<dbReference type="RefSeq" id="WP_121157127.1">
    <property type="nucleotide sequence ID" value="NZ_RBKT01000001.1"/>
</dbReference>
<accession>A0A495JHI3</accession>
<dbReference type="PROSITE" id="PS51257">
    <property type="entry name" value="PROKAR_LIPOPROTEIN"/>
    <property type="match status" value="1"/>
</dbReference>
<dbReference type="EMBL" id="RBKT01000001">
    <property type="protein sequence ID" value="RKR88510.1"/>
    <property type="molecule type" value="Genomic_DNA"/>
</dbReference>
<organism evidence="3 4">
    <name type="scientific">Micromonospora pisi</name>
    <dbReference type="NCBI Taxonomy" id="589240"/>
    <lineage>
        <taxon>Bacteria</taxon>
        <taxon>Bacillati</taxon>
        <taxon>Actinomycetota</taxon>
        <taxon>Actinomycetes</taxon>
        <taxon>Micromonosporales</taxon>
        <taxon>Micromonosporaceae</taxon>
        <taxon>Micromonospora</taxon>
    </lineage>
</organism>
<feature type="signal peptide" evidence="2">
    <location>
        <begin position="1"/>
        <end position="24"/>
    </location>
</feature>
<evidence type="ECO:0000313" key="3">
    <source>
        <dbReference type="EMBL" id="RKR88510.1"/>
    </source>
</evidence>
<proteinExistence type="predicted"/>
<feature type="compositionally biased region" description="Polar residues" evidence="1">
    <location>
        <begin position="25"/>
        <end position="41"/>
    </location>
</feature>
<evidence type="ECO:0000313" key="4">
    <source>
        <dbReference type="Proteomes" id="UP000277671"/>
    </source>
</evidence>
<dbReference type="OrthoDB" id="5148907at2"/>
<dbReference type="Proteomes" id="UP000277671">
    <property type="component" value="Unassembled WGS sequence"/>
</dbReference>
<comment type="caution">
    <text evidence="3">The sequence shown here is derived from an EMBL/GenBank/DDBJ whole genome shotgun (WGS) entry which is preliminary data.</text>
</comment>